<proteinExistence type="predicted"/>
<keyword evidence="3" id="KW-1185">Reference proteome</keyword>
<dbReference type="PANTHER" id="PTHR22925">
    <property type="entry name" value="GLYCOSYL HYDROLASE 43 FAMILY MEMBER"/>
    <property type="match status" value="1"/>
</dbReference>
<name>A0ABD3MI67_9STRA</name>
<evidence type="ECO:0000313" key="2">
    <source>
        <dbReference type="EMBL" id="KAL3762506.1"/>
    </source>
</evidence>
<dbReference type="EMBL" id="JALLAZ020001826">
    <property type="protein sequence ID" value="KAL3762506.1"/>
    <property type="molecule type" value="Genomic_DNA"/>
</dbReference>
<feature type="signal peptide" evidence="1">
    <location>
        <begin position="1"/>
        <end position="21"/>
    </location>
</feature>
<comment type="caution">
    <text evidence="2">The sequence shown here is derived from an EMBL/GenBank/DDBJ whole genome shotgun (WGS) entry which is preliminary data.</text>
</comment>
<sequence>MKWHWSALLLLGARHIPSSSSSSTVVTTTPPYFDEWCEEWCSSWEECNEFFGSNYVDLRLRVRFNIDDGPGKYLIHDKNFGNTISRQSFETQFILDVSSSLETSPCRLHITSVLPEGSEKYWDIDSVSITFRLFPADSTLVSALTKLIQEPNSTLYDGHVTRATDALYGLTALPWDHSLKLFYSISIIGGGDVVDSNHGRYLNHGSLRSCINSNSIYCMFETYVIDDMERTLALKPGQFIVLFVKDSDRHSVIVSFRLVPEVSMNSSGQDVVWVQSKVSELARQMSDSQSHLYSGNVTFKIDPAWGVSGLFKRSRDFSSKYLSRPATATSSDAYERCKATHRCPRASSRYNQSSALSSHTFQAYQHGEHVEVPLFLDFEDWRRGIRGWGQSCRVDDTDLCLPWSAVGEAHRKPSGAHWSPFDFDALGPSVPTFGKSSNNGIVLNKKMNDLSIKDQMHMIEDFESFVVWMDREFQHGVTDDVMLRSRKEIRDNIFNYTATIAAAKGVLGALVQSQCSNVECNLLFNTSDASLSGAVNATGVIAATPDGTEVALWAFDSIDIDEYVNITLTGQRAMALLSRSSLRINTTFHVPPGTLGGFPGGISVARRHHERLVSVCDENVISRQFLDVCKENSACCPGDVPISELAKEIKSNNVNGPGSPSTRVYLITIQTSAPIVNEIQSVTTSADRGQTLSGGFCLHYNGYSTPFLKHDITAGNLKTFMEDSLNPSTQLGRFDRTHSASGIGVVAVSRESFGSSGGYRWSITFASAVGNIGQDSSSLTTTNYLVSKGARIEIETVRHGNSIGGKFSLQFLDSETRLIRHDVSASELGYILLQDIPSLSTAQVLRSAPTGNCNDGQCDNGADRSGGYTWTLTLTTSVGNISPFSPTSRQFDEEGEVANMTSLNFLTGRATIQIEMGHSKSNNVEMRSIVGMKPFSIALGGGGAGYAGIGGGGFEALPSGNAYGDNRLSNLWAGSGGGVGVKQPFQLGIFNQPRFRGGSGGGAIEIVAANDIVLGSNAAISCDGESGSDGYLSAGGGGSGGAILLAAGGVVQVDGNLTVTGGAGGHKKANLPNKVVSFGGHGGGGSGGRVALFGRSVMLRKASNVHLNGGDCSVAENTAQNCTGAEGSLFVESSLDTRLTIDTTIGAAGTRSSLYLSPRTVRPPLNPPKLLSSRKSAPEYDLGSSVRPSRVTFYFRVESSKLGWDATFELRESRWSYLSTKSNLEYTSVLGIVIGHELRHGVNYFGIPFDDGHIKNLDIIKPSVQRNTWTKVDIRIDWNERTHDVYVDDIRVVQEYPFRGEGFRALSLGNYYEGGKVWFDEIYVGEDTTMGFVCPVISPEGELHIDRPLERGWNMEEVGETTSLRPMQRHESHISRREIYQRSDKFVVPFDGQGENDFTSDVKFRSEDGDRIHKKGQFLAGSLLRLPRDTSSSKNRNSDGSYGMHPDTFVWYGEHDHVADPRKVLGAVMACSTQDFVRGITWKYEGAALHFFNLTDMVNGSSGPLRAEKTKVLYNNSTKKYVMWMVIDNALHELGMAGVAVSDYHNGPFEFVRSFYPDGNQTRDQTVFQTGDGAAFLIRTYYHTVEYVLPKAVMQPTWESVKNADGSTNFALSFHRAHYEPGYDDYHDIYVQRWRTEDQPWKVICINRLTLQEREVPYGKEYLNFDGEVCQDPFEYKKVIGQGHPMYENSKNGFQSRFLNPNDPANNAWIPNSVPGVKEEIWKEHYEEGNCGKNRKFNDDMQHFDPNLPFRKMPDRRECSNIVDNPTHPTLPDKRIGPQEIVERRRAKYVAVSRLTDDYLDTFVVIKTLEGELEGADLLSLVQEWVPFFNGLD</sequence>
<reference evidence="2 3" key="1">
    <citation type="submission" date="2024-10" db="EMBL/GenBank/DDBJ databases">
        <title>Updated reference genomes for cyclostephanoid diatoms.</title>
        <authorList>
            <person name="Roberts W.R."/>
            <person name="Alverson A.J."/>
        </authorList>
    </citation>
    <scope>NUCLEOTIDE SEQUENCE [LARGE SCALE GENOMIC DNA]</scope>
    <source>
        <strain evidence="2 3">AJA276-08</strain>
    </source>
</reference>
<accession>A0ABD3MI67</accession>
<organism evidence="2 3">
    <name type="scientific">Stephanodiscus triporus</name>
    <dbReference type="NCBI Taxonomy" id="2934178"/>
    <lineage>
        <taxon>Eukaryota</taxon>
        <taxon>Sar</taxon>
        <taxon>Stramenopiles</taxon>
        <taxon>Ochrophyta</taxon>
        <taxon>Bacillariophyta</taxon>
        <taxon>Coscinodiscophyceae</taxon>
        <taxon>Thalassiosirophycidae</taxon>
        <taxon>Stephanodiscales</taxon>
        <taxon>Stephanodiscaceae</taxon>
        <taxon>Stephanodiscus</taxon>
    </lineage>
</organism>
<feature type="chain" id="PRO_5044746605" evidence="1">
    <location>
        <begin position="22"/>
        <end position="1833"/>
    </location>
</feature>
<dbReference type="Proteomes" id="UP001530315">
    <property type="component" value="Unassembled WGS sequence"/>
</dbReference>
<dbReference type="PANTHER" id="PTHR22925:SF3">
    <property type="entry name" value="GLYCOSYL HYDROLASE FAMILY PROTEIN 43"/>
    <property type="match status" value="1"/>
</dbReference>
<dbReference type="Gene3D" id="2.115.10.20">
    <property type="entry name" value="Glycosyl hydrolase domain, family 43"/>
    <property type="match status" value="1"/>
</dbReference>
<protein>
    <submittedName>
        <fullName evidence="2">Uncharacterized protein</fullName>
    </submittedName>
</protein>
<evidence type="ECO:0000256" key="1">
    <source>
        <dbReference type="SAM" id="SignalP"/>
    </source>
</evidence>
<dbReference type="InterPro" id="IPR023296">
    <property type="entry name" value="Glyco_hydro_beta-prop_sf"/>
</dbReference>
<keyword evidence="1" id="KW-0732">Signal</keyword>
<evidence type="ECO:0000313" key="3">
    <source>
        <dbReference type="Proteomes" id="UP001530315"/>
    </source>
</evidence>
<dbReference type="SUPFAM" id="SSF75005">
    <property type="entry name" value="Arabinanase/levansucrase/invertase"/>
    <property type="match status" value="1"/>
</dbReference>
<gene>
    <name evidence="2" type="ORF">ACHAW5_008432</name>
</gene>